<gene>
    <name evidence="1" type="ORF">EUTSA_v10013818mg</name>
</gene>
<proteinExistence type="predicted"/>
<evidence type="ECO:0000313" key="2">
    <source>
        <dbReference type="Proteomes" id="UP000030689"/>
    </source>
</evidence>
<dbReference type="eggNOG" id="ENOG502QRQ7">
    <property type="taxonomic scope" value="Eukaryota"/>
</dbReference>
<dbReference type="Proteomes" id="UP000030689">
    <property type="component" value="Unassembled WGS sequence"/>
</dbReference>
<dbReference type="PANTHER" id="PTHR35754">
    <property type="entry name" value="ATP SYNTHASE SUBUNIT B"/>
    <property type="match status" value="1"/>
</dbReference>
<reference evidence="1 2" key="1">
    <citation type="journal article" date="2013" name="Front. Plant Sci.">
        <title>The Reference Genome of the Halophytic Plant Eutrema salsugineum.</title>
        <authorList>
            <person name="Yang R."/>
            <person name="Jarvis D.E."/>
            <person name="Chen H."/>
            <person name="Beilstein M.A."/>
            <person name="Grimwood J."/>
            <person name="Jenkins J."/>
            <person name="Shu S."/>
            <person name="Prochnik S."/>
            <person name="Xin M."/>
            <person name="Ma C."/>
            <person name="Schmutz J."/>
            <person name="Wing R.A."/>
            <person name="Mitchell-Olds T."/>
            <person name="Schumaker K.S."/>
            <person name="Wang X."/>
        </authorList>
    </citation>
    <scope>NUCLEOTIDE SEQUENCE [LARGE SCALE GENOMIC DNA]</scope>
</reference>
<dbReference type="Gramene" id="ESQ40979">
    <property type="protein sequence ID" value="ESQ40979"/>
    <property type="gene ID" value="EUTSA_v10013818mg"/>
</dbReference>
<dbReference type="STRING" id="72664.V4LBF2"/>
<sequence>MEELRRLEKFQSVVSAITSHGLLSSSSSSSDPASSRFLSSLVLFLVQPCGDLDIGSKLGLASDFLPKITGPFLEEISMSIQGDNETKPVDTSSESQKSYLKRSVMDNIDPYTSQKHQQVVPMLRLDAMKRANSTLEDFSRSYFMFHGLDINEPQSIFRYLPVLSFTESYIYQMDALNEKIVSESACGSQVTYSSNGWNAESRVLFETDPLKPLGDLLEREGLLTQRIQQEFKSGEEYWALERRLCRVLSNKNKICLEDVMRAIHLKSFDYRVLNLLLYKLRGEEDDVVENHFNVLRMFVGIFGPSNAPTELAKQISEAEEKYEEIMKSLDPHLSSNYKRRCEEATKEEKKSLGGKVCGHSLGTWNIPAVISDEEAYRAAQR</sequence>
<name>V4LBF2_EUTSA</name>
<dbReference type="PANTHER" id="PTHR35754:SF2">
    <property type="entry name" value="ATP SYNTHASE SUBUNIT B"/>
    <property type="match status" value="1"/>
</dbReference>
<dbReference type="EMBL" id="KI517464">
    <property type="protein sequence ID" value="ESQ40979.1"/>
    <property type="molecule type" value="Genomic_DNA"/>
</dbReference>
<dbReference type="OMA" id="RMFVGIY"/>
<keyword evidence="2" id="KW-1185">Reference proteome</keyword>
<evidence type="ECO:0000313" key="1">
    <source>
        <dbReference type="EMBL" id="ESQ40979.1"/>
    </source>
</evidence>
<dbReference type="KEGG" id="eus:EUTSA_v10013818mg"/>
<dbReference type="AlphaFoldDB" id="V4LBF2"/>
<protein>
    <submittedName>
        <fullName evidence="1">Uncharacterized protein</fullName>
    </submittedName>
</protein>
<organism evidence="1 2">
    <name type="scientific">Eutrema salsugineum</name>
    <name type="common">Saltwater cress</name>
    <name type="synonym">Sisymbrium salsugineum</name>
    <dbReference type="NCBI Taxonomy" id="72664"/>
    <lineage>
        <taxon>Eukaryota</taxon>
        <taxon>Viridiplantae</taxon>
        <taxon>Streptophyta</taxon>
        <taxon>Embryophyta</taxon>
        <taxon>Tracheophyta</taxon>
        <taxon>Spermatophyta</taxon>
        <taxon>Magnoliopsida</taxon>
        <taxon>eudicotyledons</taxon>
        <taxon>Gunneridae</taxon>
        <taxon>Pentapetalae</taxon>
        <taxon>rosids</taxon>
        <taxon>malvids</taxon>
        <taxon>Brassicales</taxon>
        <taxon>Brassicaceae</taxon>
        <taxon>Eutremeae</taxon>
        <taxon>Eutrema</taxon>
    </lineage>
</organism>
<accession>V4LBF2</accession>